<name>D3BQJ4_HETP5</name>
<dbReference type="InParanoid" id="D3BQJ4"/>
<dbReference type="EMBL" id="ADBJ01000047">
    <property type="protein sequence ID" value="EFA76414.1"/>
    <property type="molecule type" value="Genomic_DNA"/>
</dbReference>
<dbReference type="GeneID" id="31365650"/>
<reference evidence="1 2" key="1">
    <citation type="journal article" date="2011" name="Genome Res.">
        <title>Phylogeny-wide analysis of social amoeba genomes highlights ancient origins for complex intercellular communication.</title>
        <authorList>
            <person name="Heidel A.J."/>
            <person name="Lawal H.M."/>
            <person name="Felder M."/>
            <person name="Schilde C."/>
            <person name="Helps N.R."/>
            <person name="Tunggal B."/>
            <person name="Rivero F."/>
            <person name="John U."/>
            <person name="Schleicher M."/>
            <person name="Eichinger L."/>
            <person name="Platzer M."/>
            <person name="Noegel A.A."/>
            <person name="Schaap P."/>
            <person name="Gloeckner G."/>
        </authorList>
    </citation>
    <scope>NUCLEOTIDE SEQUENCE [LARGE SCALE GENOMIC DNA]</scope>
    <source>
        <strain evidence="2">ATCC 26659 / Pp 5 / PN500</strain>
    </source>
</reference>
<evidence type="ECO:0000313" key="2">
    <source>
        <dbReference type="Proteomes" id="UP000001396"/>
    </source>
</evidence>
<dbReference type="AlphaFoldDB" id="D3BQJ4"/>
<evidence type="ECO:0000313" key="1">
    <source>
        <dbReference type="EMBL" id="EFA76414.1"/>
    </source>
</evidence>
<sequence length="52" mass="6009">MNQPVLLPANQFRQVPKIIPVYVVELTKSNTQEVVYNSNKTVLVQIYYSIVE</sequence>
<gene>
    <name evidence="1" type="ORF">PPL_10179</name>
</gene>
<protein>
    <submittedName>
        <fullName evidence="1">Uncharacterized protein</fullName>
    </submittedName>
</protein>
<keyword evidence="2" id="KW-1185">Reference proteome</keyword>
<comment type="caution">
    <text evidence="1">The sequence shown here is derived from an EMBL/GenBank/DDBJ whole genome shotgun (WGS) entry which is preliminary data.</text>
</comment>
<proteinExistence type="predicted"/>
<dbReference type="RefSeq" id="XP_020428546.1">
    <property type="nucleotide sequence ID" value="XM_020580961.1"/>
</dbReference>
<organism evidence="1 2">
    <name type="scientific">Heterostelium pallidum (strain ATCC 26659 / Pp 5 / PN500)</name>
    <name type="common">Cellular slime mold</name>
    <name type="synonym">Polysphondylium pallidum</name>
    <dbReference type="NCBI Taxonomy" id="670386"/>
    <lineage>
        <taxon>Eukaryota</taxon>
        <taxon>Amoebozoa</taxon>
        <taxon>Evosea</taxon>
        <taxon>Eumycetozoa</taxon>
        <taxon>Dictyostelia</taxon>
        <taxon>Acytosteliales</taxon>
        <taxon>Acytosteliaceae</taxon>
        <taxon>Heterostelium</taxon>
    </lineage>
</organism>
<accession>D3BQJ4</accession>
<dbReference type="Proteomes" id="UP000001396">
    <property type="component" value="Unassembled WGS sequence"/>
</dbReference>